<reference evidence="2 3" key="1">
    <citation type="submission" date="2019-05" db="EMBL/GenBank/DDBJ databases">
        <title>Emergence of the Ug99 lineage of the wheat stem rust pathogen through somatic hybridization.</title>
        <authorList>
            <person name="Li F."/>
            <person name="Upadhyaya N.M."/>
            <person name="Sperschneider J."/>
            <person name="Matny O."/>
            <person name="Nguyen-Phuc H."/>
            <person name="Mago R."/>
            <person name="Raley C."/>
            <person name="Miller M.E."/>
            <person name="Silverstein K.A.T."/>
            <person name="Henningsen E."/>
            <person name="Hirsch C.D."/>
            <person name="Visser B."/>
            <person name="Pretorius Z.A."/>
            <person name="Steffenson B.J."/>
            <person name="Schwessinger B."/>
            <person name="Dodds P.N."/>
            <person name="Figueroa M."/>
        </authorList>
    </citation>
    <scope>NUCLEOTIDE SEQUENCE [LARGE SCALE GENOMIC DNA]</scope>
    <source>
        <strain evidence="2">21-0</strain>
    </source>
</reference>
<sequence>MSNLRIHVHSGRAGQATGTTISSGAVNKPRALEDITPPTTPPRNSAQEIEGCGNAVWQRLPPTSRGIHIPITVRLLVIHLFRPEASLCNREVATQRLHKGALVMIAPARASGTTTTTNLGPREST</sequence>
<dbReference type="Proteomes" id="UP000324748">
    <property type="component" value="Unassembled WGS sequence"/>
</dbReference>
<accession>A0A5B0QEW3</accession>
<evidence type="ECO:0000256" key="1">
    <source>
        <dbReference type="SAM" id="MobiDB-lite"/>
    </source>
</evidence>
<evidence type="ECO:0000313" key="2">
    <source>
        <dbReference type="EMBL" id="KAA1111695.1"/>
    </source>
</evidence>
<dbReference type="EMBL" id="VSWC01000016">
    <property type="protein sequence ID" value="KAA1111695.1"/>
    <property type="molecule type" value="Genomic_DNA"/>
</dbReference>
<feature type="compositionally biased region" description="Polar residues" evidence="1">
    <location>
        <begin position="16"/>
        <end position="25"/>
    </location>
</feature>
<proteinExistence type="predicted"/>
<gene>
    <name evidence="2" type="ORF">PGT21_008847</name>
</gene>
<dbReference type="AlphaFoldDB" id="A0A5B0QEW3"/>
<keyword evidence="3" id="KW-1185">Reference proteome</keyword>
<name>A0A5B0QEW3_PUCGR</name>
<evidence type="ECO:0000313" key="3">
    <source>
        <dbReference type="Proteomes" id="UP000324748"/>
    </source>
</evidence>
<feature type="compositionally biased region" description="Basic residues" evidence="1">
    <location>
        <begin position="1"/>
        <end position="10"/>
    </location>
</feature>
<organism evidence="2 3">
    <name type="scientific">Puccinia graminis f. sp. tritici</name>
    <dbReference type="NCBI Taxonomy" id="56615"/>
    <lineage>
        <taxon>Eukaryota</taxon>
        <taxon>Fungi</taxon>
        <taxon>Dikarya</taxon>
        <taxon>Basidiomycota</taxon>
        <taxon>Pucciniomycotina</taxon>
        <taxon>Pucciniomycetes</taxon>
        <taxon>Pucciniales</taxon>
        <taxon>Pucciniaceae</taxon>
        <taxon>Puccinia</taxon>
    </lineage>
</organism>
<feature type="region of interest" description="Disordered" evidence="1">
    <location>
        <begin position="1"/>
        <end position="47"/>
    </location>
</feature>
<comment type="caution">
    <text evidence="2">The sequence shown here is derived from an EMBL/GenBank/DDBJ whole genome shotgun (WGS) entry which is preliminary data.</text>
</comment>
<protein>
    <submittedName>
        <fullName evidence="2">Uncharacterized protein</fullName>
    </submittedName>
</protein>